<feature type="domain" description="ABC transporter" evidence="8">
    <location>
        <begin position="254"/>
        <end position="488"/>
    </location>
</feature>
<evidence type="ECO:0000313" key="11">
    <source>
        <dbReference type="Proteomes" id="UP000190162"/>
    </source>
</evidence>
<dbReference type="InterPro" id="IPR027417">
    <property type="entry name" value="P-loop_NTPase"/>
</dbReference>
<dbReference type="GO" id="GO:0140359">
    <property type="term" value="F:ABC-type transporter activity"/>
    <property type="evidence" value="ECO:0007669"/>
    <property type="project" value="InterPro"/>
</dbReference>
<evidence type="ECO:0000256" key="1">
    <source>
        <dbReference type="ARBA" id="ARBA00004651"/>
    </source>
</evidence>
<dbReference type="GO" id="GO:0005524">
    <property type="term" value="F:ATP binding"/>
    <property type="evidence" value="ECO:0007669"/>
    <property type="project" value="UniProtKB-KW"/>
</dbReference>
<dbReference type="PROSITE" id="PS00211">
    <property type="entry name" value="ABC_TRANSPORTER_1"/>
    <property type="match status" value="1"/>
</dbReference>
<dbReference type="SUPFAM" id="SSF90123">
    <property type="entry name" value="ABC transporter transmembrane region"/>
    <property type="match status" value="1"/>
</dbReference>
<dbReference type="OrthoDB" id="9782586at2"/>
<evidence type="ECO:0000259" key="9">
    <source>
        <dbReference type="PROSITE" id="PS50929"/>
    </source>
</evidence>
<feature type="transmembrane region" description="Helical" evidence="7">
    <location>
        <begin position="57"/>
        <end position="75"/>
    </location>
</feature>
<dbReference type="InterPro" id="IPR039421">
    <property type="entry name" value="Type_1_exporter"/>
</dbReference>
<reference evidence="11" key="1">
    <citation type="submission" date="2017-02" db="EMBL/GenBank/DDBJ databases">
        <authorList>
            <person name="Varghese N."/>
            <person name="Submissions S."/>
        </authorList>
    </citation>
    <scope>NUCLEOTIDE SEQUENCE [LARGE SCALE GENOMIC DNA]</scope>
    <source>
        <strain evidence="11">DSM 22720</strain>
    </source>
</reference>
<keyword evidence="3" id="KW-0547">Nucleotide-binding</keyword>
<dbReference type="GO" id="GO:0034040">
    <property type="term" value="F:ATPase-coupled lipid transmembrane transporter activity"/>
    <property type="evidence" value="ECO:0007669"/>
    <property type="project" value="TreeGrafter"/>
</dbReference>
<dbReference type="GO" id="GO:0005886">
    <property type="term" value="C:plasma membrane"/>
    <property type="evidence" value="ECO:0007669"/>
    <property type="project" value="UniProtKB-SubCell"/>
</dbReference>
<gene>
    <name evidence="10" type="ORF">SAMN02745132_04818</name>
</gene>
<proteinExistence type="predicted"/>
<dbReference type="InterPro" id="IPR003593">
    <property type="entry name" value="AAA+_ATPase"/>
</dbReference>
<dbReference type="Gene3D" id="3.40.50.300">
    <property type="entry name" value="P-loop containing nucleotide triphosphate hydrolases"/>
    <property type="match status" value="1"/>
</dbReference>
<evidence type="ECO:0000256" key="7">
    <source>
        <dbReference type="SAM" id="Phobius"/>
    </source>
</evidence>
<keyword evidence="5 7" id="KW-1133">Transmembrane helix</keyword>
<keyword evidence="11" id="KW-1185">Reference proteome</keyword>
<feature type="domain" description="ABC transmembrane type-1" evidence="9">
    <location>
        <begin position="44"/>
        <end position="224"/>
    </location>
</feature>
<evidence type="ECO:0000256" key="6">
    <source>
        <dbReference type="ARBA" id="ARBA00023136"/>
    </source>
</evidence>
<evidence type="ECO:0000256" key="4">
    <source>
        <dbReference type="ARBA" id="ARBA00022840"/>
    </source>
</evidence>
<keyword evidence="6 7" id="KW-0472">Membrane</keyword>
<dbReference type="PANTHER" id="PTHR24221:SF647">
    <property type="entry name" value="BLL6336 PROTEIN"/>
    <property type="match status" value="1"/>
</dbReference>
<comment type="subcellular location">
    <subcellularLocation>
        <location evidence="1">Cell membrane</location>
        <topology evidence="1">Multi-pass membrane protein</topology>
    </subcellularLocation>
</comment>
<dbReference type="InterPro" id="IPR003439">
    <property type="entry name" value="ABC_transporter-like_ATP-bd"/>
</dbReference>
<evidence type="ECO:0000256" key="5">
    <source>
        <dbReference type="ARBA" id="ARBA00022989"/>
    </source>
</evidence>
<feature type="transmembrane region" description="Helical" evidence="7">
    <location>
        <begin position="81"/>
        <end position="100"/>
    </location>
</feature>
<dbReference type="InterPro" id="IPR036640">
    <property type="entry name" value="ABC1_TM_sf"/>
</dbReference>
<dbReference type="Gene3D" id="1.20.1560.10">
    <property type="entry name" value="ABC transporter type 1, transmembrane domain"/>
    <property type="match status" value="1"/>
</dbReference>
<evidence type="ECO:0000259" key="8">
    <source>
        <dbReference type="PROSITE" id="PS50893"/>
    </source>
</evidence>
<dbReference type="EMBL" id="FUXU01000179">
    <property type="protein sequence ID" value="SKA73485.1"/>
    <property type="molecule type" value="Genomic_DNA"/>
</dbReference>
<dbReference type="InterPro" id="IPR017871">
    <property type="entry name" value="ABC_transporter-like_CS"/>
</dbReference>
<dbReference type="Pfam" id="PF00005">
    <property type="entry name" value="ABC_tran"/>
    <property type="match status" value="1"/>
</dbReference>
<protein>
    <submittedName>
        <fullName evidence="10">ABC transporter transmembrane region</fullName>
    </submittedName>
</protein>
<name>A0A1T4W917_9GAMM</name>
<dbReference type="GO" id="GO:0016887">
    <property type="term" value="F:ATP hydrolysis activity"/>
    <property type="evidence" value="ECO:0007669"/>
    <property type="project" value="InterPro"/>
</dbReference>
<dbReference type="SMART" id="SM00382">
    <property type="entry name" value="AAA"/>
    <property type="match status" value="1"/>
</dbReference>
<dbReference type="RefSeq" id="WP_078754781.1">
    <property type="nucleotide sequence ID" value="NZ_FUXU01000179.1"/>
</dbReference>
<dbReference type="PROSITE" id="PS50893">
    <property type="entry name" value="ABC_TRANSPORTER_2"/>
    <property type="match status" value="1"/>
</dbReference>
<dbReference type="AlphaFoldDB" id="A0A1T4W917"/>
<evidence type="ECO:0000256" key="3">
    <source>
        <dbReference type="ARBA" id="ARBA00022741"/>
    </source>
</evidence>
<dbReference type="PROSITE" id="PS50929">
    <property type="entry name" value="ABC_TM1F"/>
    <property type="match status" value="1"/>
</dbReference>
<evidence type="ECO:0000313" key="10">
    <source>
        <dbReference type="EMBL" id="SKA73485.1"/>
    </source>
</evidence>
<evidence type="ECO:0000256" key="2">
    <source>
        <dbReference type="ARBA" id="ARBA00022692"/>
    </source>
</evidence>
<organism evidence="10 11">
    <name type="scientific">Enterovibrio nigricans DSM 22720</name>
    <dbReference type="NCBI Taxonomy" id="1121868"/>
    <lineage>
        <taxon>Bacteria</taxon>
        <taxon>Pseudomonadati</taxon>
        <taxon>Pseudomonadota</taxon>
        <taxon>Gammaproteobacteria</taxon>
        <taxon>Vibrionales</taxon>
        <taxon>Vibrionaceae</taxon>
        <taxon>Enterovibrio</taxon>
    </lineage>
</organism>
<keyword evidence="2 7" id="KW-0812">Transmembrane</keyword>
<dbReference type="PANTHER" id="PTHR24221">
    <property type="entry name" value="ATP-BINDING CASSETTE SUB-FAMILY B"/>
    <property type="match status" value="1"/>
</dbReference>
<dbReference type="InterPro" id="IPR011527">
    <property type="entry name" value="ABC1_TM_dom"/>
</dbReference>
<dbReference type="SUPFAM" id="SSF52540">
    <property type="entry name" value="P-loop containing nucleoside triphosphate hydrolases"/>
    <property type="match status" value="1"/>
</dbReference>
<accession>A0A1T4W917</accession>
<dbReference type="Proteomes" id="UP000190162">
    <property type="component" value="Unassembled WGS sequence"/>
</dbReference>
<dbReference type="Pfam" id="PF00664">
    <property type="entry name" value="ABC_membrane"/>
    <property type="match status" value="1"/>
</dbReference>
<keyword evidence="4" id="KW-0067">ATP-binding</keyword>
<sequence length="492" mass="53827">MRLRRLMGVADQIVASRFSSIDLSNKALLHVKKFQVGVLNKHVNQTSQIRQFFSHNLTSIVFDIVSLIVVVPALYFLSGTLFVAVLAFCVALACILGFSMKHYRACLDELYASEAKRESFIVETIQCLSMIKSVNMEKSRLLNWHDRASNSIESDYKLNRFDANIGLALQGCQNLLTIVIVFIGVTEIYAGNLSVGTLVAFNMLVSKVTQPTIKLATLVHHVQKVNLSIDMLSNVMKGDTEASSGRTTQISGDVEVSNLSLILPDSGKKLLDDVSFTMKAGDFIGIVGSSGAGKSLLASLLQGINRNYSGLIRFGDVELRSLAAHDLRKQIGVLPQNAPVIKDSLVNNVVAGRQYESNDVISALNFAQAMEFIDGLSDGVNTQVDESGGNFSGGQIQRIGLARAVYGKPKLLLLDEATSALDAEAEVAILRNLKQLKGNCTVIFITHRLSNLKFADNILVMDKGKLVEQGKHNMLLEKEGSRYRELWAAQSM</sequence>